<dbReference type="RefSeq" id="XP_004831872.1">
    <property type="nucleotide sequence ID" value="XM_004831815.1"/>
</dbReference>
<dbReference type="KEGG" id="beq:BEWA_048870"/>
<feature type="signal peptide" evidence="1">
    <location>
        <begin position="1"/>
        <end position="20"/>
    </location>
</feature>
<dbReference type="Proteomes" id="UP000031512">
    <property type="component" value="Unassembled WGS sequence"/>
</dbReference>
<evidence type="ECO:0000313" key="3">
    <source>
        <dbReference type="Proteomes" id="UP000031512"/>
    </source>
</evidence>
<organism evidence="2 3">
    <name type="scientific">Theileria equi strain WA</name>
    <dbReference type="NCBI Taxonomy" id="1537102"/>
    <lineage>
        <taxon>Eukaryota</taxon>
        <taxon>Sar</taxon>
        <taxon>Alveolata</taxon>
        <taxon>Apicomplexa</taxon>
        <taxon>Aconoidasida</taxon>
        <taxon>Piroplasmida</taxon>
        <taxon>Theileriidae</taxon>
        <taxon>Theileria</taxon>
    </lineage>
</organism>
<reference evidence="2 3" key="1">
    <citation type="journal article" date="2012" name="BMC Genomics">
        <title>Comparative genomic analysis and phylogenetic position of Theileria equi.</title>
        <authorList>
            <person name="Kappmeyer L.S."/>
            <person name="Thiagarajan M."/>
            <person name="Herndon D.R."/>
            <person name="Ramsay J.D."/>
            <person name="Caler E."/>
            <person name="Djikeng A."/>
            <person name="Gillespie J.J."/>
            <person name="Lau A.O."/>
            <person name="Roalson E.H."/>
            <person name="Silva J.C."/>
            <person name="Silva M.G."/>
            <person name="Suarez C.E."/>
            <person name="Ueti M.W."/>
            <person name="Nene V.M."/>
            <person name="Mealey R.H."/>
            <person name="Knowles D.P."/>
            <person name="Brayton K.A."/>
        </authorList>
    </citation>
    <scope>NUCLEOTIDE SEQUENCE [LARGE SCALE GENOMIC DNA]</scope>
    <source>
        <strain evidence="2 3">WA</strain>
    </source>
</reference>
<gene>
    <name evidence="2" type="ORF">BEWA_048870</name>
</gene>
<evidence type="ECO:0000313" key="2">
    <source>
        <dbReference type="EMBL" id="EKX72420.1"/>
    </source>
</evidence>
<accession>L1LAW0</accession>
<dbReference type="VEuPathDB" id="PiroplasmaDB:BEWA_048870"/>
<dbReference type="GeneID" id="15805187"/>
<comment type="caution">
    <text evidence="2">The sequence shown here is derived from an EMBL/GenBank/DDBJ whole genome shotgun (WGS) entry which is preliminary data.</text>
</comment>
<evidence type="ECO:0000256" key="1">
    <source>
        <dbReference type="SAM" id="SignalP"/>
    </source>
</evidence>
<name>L1LAW0_THEEQ</name>
<feature type="chain" id="PRO_5003953094" evidence="1">
    <location>
        <begin position="21"/>
        <end position="320"/>
    </location>
</feature>
<dbReference type="AlphaFoldDB" id="L1LAW0"/>
<dbReference type="EMBL" id="ACOU01000007">
    <property type="protein sequence ID" value="EKX72420.1"/>
    <property type="molecule type" value="Genomic_DNA"/>
</dbReference>
<keyword evidence="3" id="KW-1185">Reference proteome</keyword>
<protein>
    <submittedName>
        <fullName evidence="2">Signal peptide containing protein</fullName>
    </submittedName>
</protein>
<keyword evidence="1" id="KW-0732">Signal</keyword>
<sequence>MIMTTLVIVVFCIRLCFVFGLHNCNERDSPGTRLSRGKADESADFNGPQTQHTYILDIMDPDIGLVSVQEGEQYGVHQKSYHPMAGKKITVLAYGKTILWEETSATRFLYLDSFAKNGKMLLSLCLLESGDIEYHYLKHANNVWTRLSEMDFCKEYTRMRGRRIKIPLTSSQDVSSTYTEYGPEDLTEFENEAEKGRQEMHIILDIAKPDEKITVSESEIDGVSYKGYFMGEALTLSSLSEKGVEIWNASPGNECKFVYLCTSGKTSLMILDIHRNGRLHHMHFRKNGKRWERISTERFDAYFKNMMDKKEKRRASRKKR</sequence>
<proteinExistence type="predicted"/>